<evidence type="ECO:0000313" key="3">
    <source>
        <dbReference type="Proteomes" id="UP000236726"/>
    </source>
</evidence>
<dbReference type="GO" id="GO:0008168">
    <property type="term" value="F:methyltransferase activity"/>
    <property type="evidence" value="ECO:0007669"/>
    <property type="project" value="UniProtKB-KW"/>
</dbReference>
<dbReference type="RefSeq" id="WP_103953280.1">
    <property type="nucleotide sequence ID" value="NZ_FNUL01000015.1"/>
</dbReference>
<feature type="domain" description="Methyltransferase" evidence="1">
    <location>
        <begin position="42"/>
        <end position="130"/>
    </location>
</feature>
<keyword evidence="3" id="KW-1185">Reference proteome</keyword>
<evidence type="ECO:0000259" key="1">
    <source>
        <dbReference type="Pfam" id="PF13649"/>
    </source>
</evidence>
<dbReference type="SUPFAM" id="SSF53335">
    <property type="entry name" value="S-adenosyl-L-methionine-dependent methyltransferases"/>
    <property type="match status" value="1"/>
</dbReference>
<dbReference type="GO" id="GO:0032259">
    <property type="term" value="P:methylation"/>
    <property type="evidence" value="ECO:0007669"/>
    <property type="project" value="UniProtKB-KW"/>
</dbReference>
<name>A0A1H5WEA2_9FIRM</name>
<proteinExistence type="predicted"/>
<organism evidence="2 3">
    <name type="scientific">Lachnospira multipara</name>
    <dbReference type="NCBI Taxonomy" id="28051"/>
    <lineage>
        <taxon>Bacteria</taxon>
        <taxon>Bacillati</taxon>
        <taxon>Bacillota</taxon>
        <taxon>Clostridia</taxon>
        <taxon>Lachnospirales</taxon>
        <taxon>Lachnospiraceae</taxon>
        <taxon>Lachnospira</taxon>
    </lineage>
</organism>
<gene>
    <name evidence="2" type="ORF">SAMN05216537_11514</name>
</gene>
<accession>A0A1H5WEA2</accession>
<dbReference type="EMBL" id="FNUL01000015">
    <property type="protein sequence ID" value="SEF97805.1"/>
    <property type="molecule type" value="Genomic_DNA"/>
</dbReference>
<dbReference type="Pfam" id="PF13649">
    <property type="entry name" value="Methyltransf_25"/>
    <property type="match status" value="1"/>
</dbReference>
<sequence>MQDITTNYYNTNAKAFIEGTMAADVSNLRERFLSYIPKEGYILDWGCGSARDSLAFMEQGYRVDAVDKSKELCELARLNLGLAVDNQDFLELEAVDKYDGIWACASLLHASWEELPDIFRIAKRALKLEGVIYASFKYGNFEGERKGRYFTDMTLEAFEKILPDINRANDKYKLELMENWITCDVRESRGDEKWLNLILKKVD</sequence>
<protein>
    <submittedName>
        <fullName evidence="2">Methyltransferase domain-containing protein</fullName>
    </submittedName>
</protein>
<dbReference type="Gene3D" id="3.40.50.150">
    <property type="entry name" value="Vaccinia Virus protein VP39"/>
    <property type="match status" value="1"/>
</dbReference>
<keyword evidence="2" id="KW-0808">Transferase</keyword>
<keyword evidence="2" id="KW-0489">Methyltransferase</keyword>
<dbReference type="AlphaFoldDB" id="A0A1H5WEA2"/>
<dbReference type="InterPro" id="IPR029063">
    <property type="entry name" value="SAM-dependent_MTases_sf"/>
</dbReference>
<dbReference type="CDD" id="cd02440">
    <property type="entry name" value="AdoMet_MTases"/>
    <property type="match status" value="1"/>
</dbReference>
<reference evidence="2 3" key="1">
    <citation type="submission" date="2016-10" db="EMBL/GenBank/DDBJ databases">
        <authorList>
            <person name="de Groot N.N."/>
        </authorList>
    </citation>
    <scope>NUCLEOTIDE SEQUENCE [LARGE SCALE GENOMIC DNA]</scope>
    <source>
        <strain evidence="2 3">D15d</strain>
    </source>
</reference>
<dbReference type="Proteomes" id="UP000236726">
    <property type="component" value="Unassembled WGS sequence"/>
</dbReference>
<dbReference type="InterPro" id="IPR041698">
    <property type="entry name" value="Methyltransf_25"/>
</dbReference>
<evidence type="ECO:0000313" key="2">
    <source>
        <dbReference type="EMBL" id="SEF97805.1"/>
    </source>
</evidence>